<dbReference type="OrthoDB" id="47476at2"/>
<dbReference type="GO" id="GO:0003735">
    <property type="term" value="F:structural constituent of ribosome"/>
    <property type="evidence" value="ECO:0007669"/>
    <property type="project" value="InterPro"/>
</dbReference>
<sequence>MPKVKTHSGAKKRFKKVGNGLIKAARPFRRHLLTKKSAKRKRNLRTDLYIAKCDINHIAPLLPY</sequence>
<dbReference type="PATRIC" id="fig|673862.3.peg.146"/>
<keyword evidence="8" id="KW-1185">Reference proteome</keyword>
<dbReference type="InterPro" id="IPR021137">
    <property type="entry name" value="Ribosomal_bL35-like"/>
</dbReference>
<evidence type="ECO:0000256" key="3">
    <source>
        <dbReference type="ARBA" id="ARBA00023274"/>
    </source>
</evidence>
<dbReference type="FunFam" id="4.10.410.60:FF:000001">
    <property type="entry name" value="50S ribosomal protein L35"/>
    <property type="match status" value="1"/>
</dbReference>
<dbReference type="STRING" id="673862.BABL1_gene_952"/>
<dbReference type="PROSITE" id="PS00936">
    <property type="entry name" value="RIBOSOMAL_L35"/>
    <property type="match status" value="1"/>
</dbReference>
<dbReference type="eggNOG" id="COG0291">
    <property type="taxonomic scope" value="Bacteria"/>
</dbReference>
<dbReference type="HAMAP" id="MF_00514">
    <property type="entry name" value="Ribosomal_bL35"/>
    <property type="match status" value="1"/>
</dbReference>
<gene>
    <name evidence="5 7" type="primary">rpmI</name>
    <name evidence="7" type="ORF">BABL1_gene_952</name>
</gene>
<dbReference type="InterPro" id="IPR001706">
    <property type="entry name" value="Ribosomal_bL35"/>
</dbReference>
<reference evidence="7 8" key="1">
    <citation type="journal article" date="2015" name="Biol. Direct">
        <title>Babela massiliensis, a representative of a widespread bacterial phylum with unusual adaptations to parasitism in amoebae.</title>
        <authorList>
            <person name="Pagnier I."/>
            <person name="Yutin N."/>
            <person name="Croce O."/>
            <person name="Makarova K.S."/>
            <person name="Wolf Y.I."/>
            <person name="Benamar S."/>
            <person name="Raoult D."/>
            <person name="Koonin E.V."/>
            <person name="La Scola B."/>
        </authorList>
    </citation>
    <scope>NUCLEOTIDE SEQUENCE [LARGE SCALE GENOMIC DNA]</scope>
    <source>
        <strain evidence="8">BABL1</strain>
    </source>
</reference>
<dbReference type="GO" id="GO:0022625">
    <property type="term" value="C:cytosolic large ribosomal subunit"/>
    <property type="evidence" value="ECO:0007669"/>
    <property type="project" value="TreeGrafter"/>
</dbReference>
<evidence type="ECO:0000313" key="7">
    <source>
        <dbReference type="EMBL" id="CDK30258.1"/>
    </source>
</evidence>
<evidence type="ECO:0000256" key="6">
    <source>
        <dbReference type="RuleBase" id="RU000568"/>
    </source>
</evidence>
<dbReference type="HOGENOM" id="CLU_169643_4_3_7"/>
<evidence type="ECO:0000313" key="8">
    <source>
        <dbReference type="Proteomes" id="UP000018769"/>
    </source>
</evidence>
<dbReference type="GO" id="GO:0006412">
    <property type="term" value="P:translation"/>
    <property type="evidence" value="ECO:0007669"/>
    <property type="project" value="UniProtKB-UniRule"/>
</dbReference>
<dbReference type="KEGG" id="dpb:BABL1_gene_952"/>
<dbReference type="InterPro" id="IPR037229">
    <property type="entry name" value="Ribosomal_bL35_sf"/>
</dbReference>
<accession>V6DH44</accession>
<evidence type="ECO:0000256" key="2">
    <source>
        <dbReference type="ARBA" id="ARBA00022980"/>
    </source>
</evidence>
<keyword evidence="3 5" id="KW-0687">Ribonucleoprotein</keyword>
<proteinExistence type="inferred from homology"/>
<dbReference type="RefSeq" id="WP_023791156.1">
    <property type="nucleotide sequence ID" value="NC_023003.1"/>
</dbReference>
<dbReference type="InterPro" id="IPR018265">
    <property type="entry name" value="Ribosomal_bL35_CS"/>
</dbReference>
<keyword evidence="2 5" id="KW-0689">Ribosomal protein</keyword>
<protein>
    <recommendedName>
        <fullName evidence="4 5">Large ribosomal subunit protein bL35</fullName>
    </recommendedName>
</protein>
<dbReference type="Pfam" id="PF01632">
    <property type="entry name" value="Ribosomal_L35p"/>
    <property type="match status" value="1"/>
</dbReference>
<dbReference type="EMBL" id="HG793133">
    <property type="protein sequence ID" value="CDK30258.1"/>
    <property type="molecule type" value="Genomic_DNA"/>
</dbReference>
<evidence type="ECO:0000256" key="4">
    <source>
        <dbReference type="ARBA" id="ARBA00071664"/>
    </source>
</evidence>
<dbReference type="PRINTS" id="PR00064">
    <property type="entry name" value="RIBOSOMALL35"/>
</dbReference>
<dbReference type="NCBIfam" id="TIGR00001">
    <property type="entry name" value="rpmI_bact"/>
    <property type="match status" value="1"/>
</dbReference>
<organism evidence="7 8">
    <name type="scientific">Candidatus Babela massiliensis</name>
    <dbReference type="NCBI Taxonomy" id="673862"/>
    <lineage>
        <taxon>Bacteria</taxon>
        <taxon>Candidatus Babelota</taxon>
        <taxon>Candidatus Babeliae</taxon>
        <taxon>Candidatus Babeliales</taxon>
        <taxon>Candidatus Babeliaceae</taxon>
        <taxon>Candidatus Babela</taxon>
    </lineage>
</organism>
<dbReference type="PANTHER" id="PTHR33343">
    <property type="entry name" value="54S RIBOSOMAL PROTEIN BL35M"/>
    <property type="match status" value="1"/>
</dbReference>
<name>V6DH44_9BACT</name>
<comment type="similarity">
    <text evidence="1 5 6">Belongs to the bacterial ribosomal protein bL35 family.</text>
</comment>
<evidence type="ECO:0000256" key="1">
    <source>
        <dbReference type="ARBA" id="ARBA00006598"/>
    </source>
</evidence>
<dbReference type="SUPFAM" id="SSF143034">
    <property type="entry name" value="L35p-like"/>
    <property type="match status" value="1"/>
</dbReference>
<dbReference type="PANTHER" id="PTHR33343:SF1">
    <property type="entry name" value="LARGE RIBOSOMAL SUBUNIT PROTEIN BL35M"/>
    <property type="match status" value="1"/>
</dbReference>
<dbReference type="AlphaFoldDB" id="V6DH44"/>
<dbReference type="Gene3D" id="4.10.410.60">
    <property type="match status" value="1"/>
</dbReference>
<dbReference type="Proteomes" id="UP000018769">
    <property type="component" value="Chromosome I"/>
</dbReference>
<evidence type="ECO:0000256" key="5">
    <source>
        <dbReference type="HAMAP-Rule" id="MF_00514"/>
    </source>
</evidence>